<dbReference type="AlphaFoldDB" id="A0A8J7HAT2"/>
<dbReference type="RefSeq" id="WP_197660500.1">
    <property type="nucleotide sequence ID" value="NZ_JAEAGR010000003.1"/>
</dbReference>
<proteinExistence type="predicted"/>
<dbReference type="GO" id="GO:1905502">
    <property type="term" value="F:acetyl-CoA binding"/>
    <property type="evidence" value="ECO:0007669"/>
    <property type="project" value="TreeGrafter"/>
</dbReference>
<dbReference type="Gene3D" id="3.40.630.30">
    <property type="match status" value="1"/>
</dbReference>
<dbReference type="Pfam" id="PF00583">
    <property type="entry name" value="Acetyltransf_1"/>
    <property type="match status" value="1"/>
</dbReference>
<keyword evidence="3" id="KW-1185">Reference proteome</keyword>
<dbReference type="InterPro" id="IPR039840">
    <property type="entry name" value="NAA80"/>
</dbReference>
<accession>A0A8J7HAT2</accession>
<sequence>MSYEIIAVREKPEYLEKAVDYFSTKWGIERIIYEDCISNSLKTESKLPRWYLMLKDNQIIGSYGLITNDFVSRQDLSPYLCALYIEESERGKELGSQLLHHARFEAKKLGFSKVYLCTDHIGYYERYGWTYIGAGYHPWGEISRIYECDSLSE</sequence>
<dbReference type="InterPro" id="IPR016181">
    <property type="entry name" value="Acyl_CoA_acyltransferase"/>
</dbReference>
<organism evidence="2 3">
    <name type="scientific">Mobilitalea sibirica</name>
    <dbReference type="NCBI Taxonomy" id="1462919"/>
    <lineage>
        <taxon>Bacteria</taxon>
        <taxon>Bacillati</taxon>
        <taxon>Bacillota</taxon>
        <taxon>Clostridia</taxon>
        <taxon>Lachnospirales</taxon>
        <taxon>Lachnospiraceae</taxon>
        <taxon>Mobilitalea</taxon>
    </lineage>
</organism>
<dbReference type="PROSITE" id="PS51186">
    <property type="entry name" value="GNAT"/>
    <property type="match status" value="1"/>
</dbReference>
<dbReference type="GO" id="GO:0008080">
    <property type="term" value="F:N-acetyltransferase activity"/>
    <property type="evidence" value="ECO:0007669"/>
    <property type="project" value="InterPro"/>
</dbReference>
<gene>
    <name evidence="2" type="ORF">I5677_05165</name>
</gene>
<dbReference type="GO" id="GO:0005737">
    <property type="term" value="C:cytoplasm"/>
    <property type="evidence" value="ECO:0007669"/>
    <property type="project" value="TreeGrafter"/>
</dbReference>
<dbReference type="PANTHER" id="PTHR13538:SF4">
    <property type="entry name" value="N-ALPHA-ACETYLTRANSFERASE 80"/>
    <property type="match status" value="1"/>
</dbReference>
<dbReference type="Proteomes" id="UP000623269">
    <property type="component" value="Unassembled WGS sequence"/>
</dbReference>
<reference evidence="2" key="1">
    <citation type="submission" date="2020-12" db="EMBL/GenBank/DDBJ databases">
        <title>M. sibirica DSM 26468T genome.</title>
        <authorList>
            <person name="Thieme N."/>
            <person name="Rettenmaier R."/>
            <person name="Zverlov V."/>
            <person name="Liebl W."/>
        </authorList>
    </citation>
    <scope>NUCLEOTIDE SEQUENCE</scope>
    <source>
        <strain evidence="2">DSM 26468</strain>
    </source>
</reference>
<feature type="domain" description="N-acetyltransferase" evidence="1">
    <location>
        <begin position="6"/>
        <end position="149"/>
    </location>
</feature>
<name>A0A8J7HAT2_9FIRM</name>
<comment type="caution">
    <text evidence="2">The sequence shown here is derived from an EMBL/GenBank/DDBJ whole genome shotgun (WGS) entry which is preliminary data.</text>
</comment>
<evidence type="ECO:0000259" key="1">
    <source>
        <dbReference type="PROSITE" id="PS51186"/>
    </source>
</evidence>
<protein>
    <submittedName>
        <fullName evidence="2">GNAT family N-acetyltransferase</fullName>
    </submittedName>
</protein>
<dbReference type="SUPFAM" id="SSF55729">
    <property type="entry name" value="Acyl-CoA N-acyltransferases (Nat)"/>
    <property type="match status" value="1"/>
</dbReference>
<evidence type="ECO:0000313" key="3">
    <source>
        <dbReference type="Proteomes" id="UP000623269"/>
    </source>
</evidence>
<dbReference type="PANTHER" id="PTHR13538">
    <property type="entry name" value="N-ACETYLTRANSFERASE 6"/>
    <property type="match status" value="1"/>
</dbReference>
<evidence type="ECO:0000313" key="2">
    <source>
        <dbReference type="EMBL" id="MBH1940286.1"/>
    </source>
</evidence>
<dbReference type="InterPro" id="IPR000182">
    <property type="entry name" value="GNAT_dom"/>
</dbReference>
<dbReference type="CDD" id="cd04301">
    <property type="entry name" value="NAT_SF"/>
    <property type="match status" value="1"/>
</dbReference>
<dbReference type="EMBL" id="JAEAGR010000003">
    <property type="protein sequence ID" value="MBH1940286.1"/>
    <property type="molecule type" value="Genomic_DNA"/>
</dbReference>